<dbReference type="AlphaFoldDB" id="A0A2U1J0F3"/>
<evidence type="ECO:0000256" key="3">
    <source>
        <dbReference type="ARBA" id="ARBA00022664"/>
    </source>
</evidence>
<dbReference type="Gene3D" id="2.130.10.10">
    <property type="entry name" value="YVTN repeat-like/Quinoprotein amine dehydrogenase"/>
    <property type="match status" value="3"/>
</dbReference>
<feature type="repeat" description="WD" evidence="8">
    <location>
        <begin position="395"/>
        <end position="436"/>
    </location>
</feature>
<dbReference type="PANTHER" id="PTHR22848">
    <property type="entry name" value="WD40 REPEAT PROTEIN"/>
    <property type="match status" value="1"/>
</dbReference>
<dbReference type="GO" id="GO:0000398">
    <property type="term" value="P:mRNA splicing, via spliceosome"/>
    <property type="evidence" value="ECO:0007669"/>
    <property type="project" value="InterPro"/>
</dbReference>
<feature type="repeat" description="WD" evidence="8">
    <location>
        <begin position="265"/>
        <end position="307"/>
    </location>
</feature>
<keyword evidence="11" id="KW-1185">Reference proteome</keyword>
<dbReference type="Pfam" id="PF00400">
    <property type="entry name" value="WD40"/>
    <property type="match status" value="7"/>
</dbReference>
<evidence type="ECO:0000259" key="9">
    <source>
        <dbReference type="PROSITE" id="PS50897"/>
    </source>
</evidence>
<dbReference type="PROSITE" id="PS50082">
    <property type="entry name" value="WD_REPEATS_2"/>
    <property type="match status" value="6"/>
</dbReference>
<dbReference type="InterPro" id="IPR019775">
    <property type="entry name" value="WD40_repeat_CS"/>
</dbReference>
<feature type="repeat" description="WD" evidence="8">
    <location>
        <begin position="523"/>
        <end position="558"/>
    </location>
</feature>
<dbReference type="InterPro" id="IPR036322">
    <property type="entry name" value="WD40_repeat_dom_sf"/>
</dbReference>
<dbReference type="GO" id="GO:0016607">
    <property type="term" value="C:nuclear speck"/>
    <property type="evidence" value="ECO:0007669"/>
    <property type="project" value="UniProtKB-SubCell"/>
</dbReference>
<dbReference type="InterPro" id="IPR006595">
    <property type="entry name" value="CTLH_C"/>
</dbReference>
<evidence type="ECO:0000313" key="11">
    <source>
        <dbReference type="Proteomes" id="UP000245591"/>
    </source>
</evidence>
<comment type="caution">
    <text evidence="10">The sequence shown here is derived from an EMBL/GenBank/DDBJ whole genome shotgun (WGS) entry which is preliminary data.</text>
</comment>
<keyword evidence="2 8" id="KW-0853">WD repeat</keyword>
<dbReference type="InterPro" id="IPR020472">
    <property type="entry name" value="WD40_PAC1"/>
</dbReference>
<organism evidence="10 11">
    <name type="scientific">Smittium angustum</name>
    <dbReference type="NCBI Taxonomy" id="133377"/>
    <lineage>
        <taxon>Eukaryota</taxon>
        <taxon>Fungi</taxon>
        <taxon>Fungi incertae sedis</taxon>
        <taxon>Zoopagomycota</taxon>
        <taxon>Kickxellomycotina</taxon>
        <taxon>Harpellomycetes</taxon>
        <taxon>Harpellales</taxon>
        <taxon>Legeriomycetaceae</taxon>
        <taxon>Smittium</taxon>
    </lineage>
</organism>
<dbReference type="PROSITE" id="PS50897">
    <property type="entry name" value="CTLH"/>
    <property type="match status" value="1"/>
</dbReference>
<evidence type="ECO:0000256" key="4">
    <source>
        <dbReference type="ARBA" id="ARBA00022737"/>
    </source>
</evidence>
<keyword evidence="4" id="KW-0677">Repeat</keyword>
<feature type="repeat" description="WD" evidence="8">
    <location>
        <begin position="353"/>
        <end position="394"/>
    </location>
</feature>
<name>A0A2U1J0F3_SMIAN</name>
<dbReference type="InterPro" id="IPR015943">
    <property type="entry name" value="WD40/YVTN_repeat-like_dom_sf"/>
</dbReference>
<dbReference type="EMBL" id="MBFU01000539">
    <property type="protein sequence ID" value="PVZ98544.1"/>
    <property type="molecule type" value="Genomic_DNA"/>
</dbReference>
<gene>
    <name evidence="10" type="ORF">BB558_005438</name>
</gene>
<dbReference type="InterPro" id="IPR045184">
    <property type="entry name" value="SMU1"/>
</dbReference>
<dbReference type="SMART" id="SM00320">
    <property type="entry name" value="WD40"/>
    <property type="match status" value="7"/>
</dbReference>
<dbReference type="InterPro" id="IPR006594">
    <property type="entry name" value="LisH"/>
</dbReference>
<evidence type="ECO:0000256" key="2">
    <source>
        <dbReference type="ARBA" id="ARBA00022574"/>
    </source>
</evidence>
<sequence length="558" mass="63038">MDNMESGYNEFTSEKSENEMESYIHEHGFHKQCVKATDELFDENNSRIKTDMIRIIGQYLDDNGFTATKTVLYDEANIRKKQKNDYLSEMVNLTQAIIDGEWEDVDRVCSGSDFKSKKGILYRVYKQQYLELIEEGEFQKAFSILTKRLKPLERHQTFTGEFRDLCYLLTAKSIQDAPLFKGWDGILSARQKLADDLQSVLELEIGDREVDNIHVPRKRLTTLLSQAVAYQIESNRYHVEPHPSINTILVDYEPIIVPNTAKTTFTGHQANAKCVAYVGDDGDFVASGSSDNTIKLWNVETGECISTLYGHTSRVWDLCIDKAGSTLFSASGDRTVKVWDIKDVTKPKLVHTISESTGDVYSVSLHPLESHVVLGGYDRTVRLFDLVVGRVVQTFSDHELSVSSAIINPLGNLLITGSKDHTVKFWDIMSGSVVNNIRTHLGEVTSVCLNNSSVQLLTSAKDNSNRLWDLRTLKPLCKYKGHQNTSKNFIKSNFMNDSLITGGSENGKVYIWNKNSGEIVSQLEGHEGISYEAKWHAKRGLLCSASDDKTLKTWYYKT</sequence>
<dbReference type="Proteomes" id="UP000245591">
    <property type="component" value="Unassembled WGS sequence"/>
</dbReference>
<reference evidence="10 11" key="1">
    <citation type="journal article" date="2018" name="MBio">
        <title>Comparative Genomics Reveals the Core Gene Toolbox for the Fungus-Insect Symbiosis.</title>
        <authorList>
            <person name="Wang Y."/>
            <person name="Stata M."/>
            <person name="Wang W."/>
            <person name="Stajich J.E."/>
            <person name="White M.M."/>
            <person name="Moncalvo J.M."/>
        </authorList>
    </citation>
    <scope>NUCLEOTIDE SEQUENCE [LARGE SCALE GENOMIC DNA]</scope>
    <source>
        <strain evidence="10 11">AUS-126-30</strain>
    </source>
</reference>
<proteinExistence type="inferred from homology"/>
<evidence type="ECO:0000256" key="1">
    <source>
        <dbReference type="ARBA" id="ARBA00004324"/>
    </source>
</evidence>
<dbReference type="Pfam" id="PF21889">
    <property type="entry name" value="TPR1-like_2nd"/>
    <property type="match status" value="1"/>
</dbReference>
<keyword evidence="3" id="KW-0507">mRNA processing</keyword>
<dbReference type="CDD" id="cd00200">
    <property type="entry name" value="WD40"/>
    <property type="match status" value="1"/>
</dbReference>
<dbReference type="PROSITE" id="PS50294">
    <property type="entry name" value="WD_REPEATS_REGION"/>
    <property type="match status" value="5"/>
</dbReference>
<keyword evidence="5" id="KW-0508">mRNA splicing</keyword>
<dbReference type="InterPro" id="IPR054080">
    <property type="entry name" value="TPR1-like_2nd"/>
</dbReference>
<evidence type="ECO:0000256" key="6">
    <source>
        <dbReference type="ARBA" id="ARBA00025801"/>
    </source>
</evidence>
<dbReference type="InterPro" id="IPR001680">
    <property type="entry name" value="WD40_rpt"/>
</dbReference>
<accession>A0A2U1J0F3</accession>
<evidence type="ECO:0000256" key="5">
    <source>
        <dbReference type="ARBA" id="ARBA00023187"/>
    </source>
</evidence>
<dbReference type="PROSITE" id="PS50896">
    <property type="entry name" value="LISH"/>
    <property type="match status" value="1"/>
</dbReference>
<feature type="repeat" description="WD" evidence="8">
    <location>
        <begin position="437"/>
        <end position="478"/>
    </location>
</feature>
<dbReference type="SMART" id="SM00668">
    <property type="entry name" value="CTLH"/>
    <property type="match status" value="1"/>
</dbReference>
<feature type="repeat" description="WD" evidence="8">
    <location>
        <begin position="308"/>
        <end position="342"/>
    </location>
</feature>
<evidence type="ECO:0000313" key="10">
    <source>
        <dbReference type="EMBL" id="PVZ98544.1"/>
    </source>
</evidence>
<evidence type="ECO:0000256" key="7">
    <source>
        <dbReference type="ARBA" id="ARBA00026184"/>
    </source>
</evidence>
<evidence type="ECO:0000256" key="8">
    <source>
        <dbReference type="PROSITE-ProRule" id="PRU00221"/>
    </source>
</evidence>
<protein>
    <recommendedName>
        <fullName evidence="7">WD40 repeat-containing protein SMU1</fullName>
    </recommendedName>
</protein>
<comment type="similarity">
    <text evidence="6">Belongs to the WD repeat SMU1 family.</text>
</comment>
<feature type="domain" description="CTLH" evidence="9">
    <location>
        <begin position="86"/>
        <end position="140"/>
    </location>
</feature>
<dbReference type="PROSITE" id="PS00678">
    <property type="entry name" value="WD_REPEATS_1"/>
    <property type="match status" value="3"/>
</dbReference>
<dbReference type="PRINTS" id="PR00320">
    <property type="entry name" value="GPROTEINBRPT"/>
</dbReference>
<dbReference type="SUPFAM" id="SSF50978">
    <property type="entry name" value="WD40 repeat-like"/>
    <property type="match status" value="1"/>
</dbReference>
<comment type="subcellular location">
    <subcellularLocation>
        <location evidence="1">Nucleus speckle</location>
    </subcellularLocation>
</comment>